<keyword evidence="3" id="KW-1185">Reference proteome</keyword>
<feature type="non-terminal residue" evidence="2">
    <location>
        <position position="75"/>
    </location>
</feature>
<dbReference type="AlphaFoldDB" id="A0A132B4K5"/>
<dbReference type="Proteomes" id="UP000070700">
    <property type="component" value="Unassembled WGS sequence"/>
</dbReference>
<feature type="non-terminal residue" evidence="2">
    <location>
        <position position="1"/>
    </location>
</feature>
<protein>
    <submittedName>
        <fullName evidence="2">Uncharacterized protein</fullName>
    </submittedName>
</protein>
<gene>
    <name evidence="2" type="ORF">LY89DRAFT_537957</name>
</gene>
<dbReference type="RefSeq" id="XP_018061700.1">
    <property type="nucleotide sequence ID" value="XM_018208122.1"/>
</dbReference>
<evidence type="ECO:0000313" key="3">
    <source>
        <dbReference type="Proteomes" id="UP000070700"/>
    </source>
</evidence>
<accession>A0A132B4K5</accession>
<dbReference type="KEGG" id="psco:LY89DRAFT_537957"/>
<name>A0A132B4K5_MOLSC</name>
<keyword evidence="1" id="KW-0472">Membrane</keyword>
<dbReference type="EMBL" id="KQ947440">
    <property type="protein sequence ID" value="KUJ07345.1"/>
    <property type="molecule type" value="Genomic_DNA"/>
</dbReference>
<dbReference type="InParanoid" id="A0A132B4K5"/>
<proteinExistence type="predicted"/>
<evidence type="ECO:0000256" key="1">
    <source>
        <dbReference type="SAM" id="Phobius"/>
    </source>
</evidence>
<dbReference type="STRING" id="149040.A0A132B4K5"/>
<feature type="transmembrane region" description="Helical" evidence="1">
    <location>
        <begin position="15"/>
        <end position="33"/>
    </location>
</feature>
<dbReference type="GeneID" id="28817848"/>
<keyword evidence="1" id="KW-1133">Transmembrane helix</keyword>
<reference evidence="2 3" key="1">
    <citation type="submission" date="2015-10" db="EMBL/GenBank/DDBJ databases">
        <title>Full genome of DAOMC 229536 Phialocephala scopiformis, a fungal endophyte of spruce producing the potent anti-insectan compound rugulosin.</title>
        <authorList>
            <consortium name="DOE Joint Genome Institute"/>
            <person name="Walker A.K."/>
            <person name="Frasz S.L."/>
            <person name="Seifert K.A."/>
            <person name="Miller J.D."/>
            <person name="Mondo S.J."/>
            <person name="Labutti K."/>
            <person name="Lipzen A."/>
            <person name="Dockter R."/>
            <person name="Kennedy M."/>
            <person name="Grigoriev I.V."/>
            <person name="Spatafora J.W."/>
        </authorList>
    </citation>
    <scope>NUCLEOTIDE SEQUENCE [LARGE SCALE GENOMIC DNA]</scope>
    <source>
        <strain evidence="2 3">CBS 120377</strain>
    </source>
</reference>
<sequence length="75" mass="8594">QPTCLSRLPIELRTYIWRYVGLTTPFSAFIIVITETSRLARHLCPPLSRDVILQRGSRLSAKMVSVFGTQYIQNL</sequence>
<dbReference type="OrthoDB" id="3552637at2759"/>
<organism evidence="2 3">
    <name type="scientific">Mollisia scopiformis</name>
    <name type="common">Conifer needle endophyte fungus</name>
    <name type="synonym">Phialocephala scopiformis</name>
    <dbReference type="NCBI Taxonomy" id="149040"/>
    <lineage>
        <taxon>Eukaryota</taxon>
        <taxon>Fungi</taxon>
        <taxon>Dikarya</taxon>
        <taxon>Ascomycota</taxon>
        <taxon>Pezizomycotina</taxon>
        <taxon>Leotiomycetes</taxon>
        <taxon>Helotiales</taxon>
        <taxon>Mollisiaceae</taxon>
        <taxon>Mollisia</taxon>
    </lineage>
</organism>
<keyword evidence="1" id="KW-0812">Transmembrane</keyword>
<evidence type="ECO:0000313" key="2">
    <source>
        <dbReference type="EMBL" id="KUJ07345.1"/>
    </source>
</evidence>